<name>A0ABP9YQX7_9FUNG</name>
<evidence type="ECO:0000313" key="2">
    <source>
        <dbReference type="Proteomes" id="UP001473302"/>
    </source>
</evidence>
<evidence type="ECO:0000313" key="1">
    <source>
        <dbReference type="EMBL" id="GAA5809227.1"/>
    </source>
</evidence>
<organism evidence="1 2">
    <name type="scientific">Mucor flavus</name>
    <dbReference type="NCBI Taxonomy" id="439312"/>
    <lineage>
        <taxon>Eukaryota</taxon>
        <taxon>Fungi</taxon>
        <taxon>Fungi incertae sedis</taxon>
        <taxon>Mucoromycota</taxon>
        <taxon>Mucoromycotina</taxon>
        <taxon>Mucoromycetes</taxon>
        <taxon>Mucorales</taxon>
        <taxon>Mucorineae</taxon>
        <taxon>Mucoraceae</taxon>
        <taxon>Mucor</taxon>
    </lineage>
</organism>
<keyword evidence="2" id="KW-1185">Reference proteome</keyword>
<gene>
    <name evidence="1" type="ORF">MFLAVUS_002632</name>
</gene>
<accession>A0ABP9YQX7</accession>
<dbReference type="Proteomes" id="UP001473302">
    <property type="component" value="Unassembled WGS sequence"/>
</dbReference>
<protein>
    <submittedName>
        <fullName evidence="1">Uncharacterized protein</fullName>
    </submittedName>
</protein>
<reference evidence="1 2" key="1">
    <citation type="submission" date="2024-04" db="EMBL/GenBank/DDBJ databases">
        <title>genome sequences of Mucor flavus KT1a and Helicostylum pulchrum KT1b strains isolated from the surface of a dry-aged beef.</title>
        <authorList>
            <person name="Toyotome T."/>
            <person name="Hosono M."/>
            <person name="Torimaru M."/>
            <person name="Fukuda K."/>
            <person name="Mikami N."/>
        </authorList>
    </citation>
    <scope>NUCLEOTIDE SEQUENCE [LARGE SCALE GENOMIC DNA]</scope>
    <source>
        <strain evidence="1 2">KT1a</strain>
    </source>
</reference>
<sequence>MDFINYIPDENYNNFMTEFGDIEMLRGNEYLYGPEQTARLIHILQETGVTMPKAAEDCGIPTSSGYRLLNQFNDSNGTILPGNTSTQKGKAKPKKIFPVHTAFLIQLFDINPSTVLEQAREESGLSVATSSLYVHIREKGRLTLKQASKYTIERDAPRTLDLRYEIINKWIEAGVDFQKTVCLLMELVFTLN</sequence>
<comment type="caution">
    <text evidence="1">The sequence shown here is derived from an EMBL/GenBank/DDBJ whole genome shotgun (WGS) entry which is preliminary data.</text>
</comment>
<dbReference type="EMBL" id="BAABUK010000004">
    <property type="protein sequence ID" value="GAA5809227.1"/>
    <property type="molecule type" value="Genomic_DNA"/>
</dbReference>
<proteinExistence type="predicted"/>